<evidence type="ECO:0000313" key="14">
    <source>
        <dbReference type="EMBL" id="GJM93948.1"/>
    </source>
</evidence>
<evidence type="ECO:0000256" key="10">
    <source>
        <dbReference type="ARBA" id="ARBA00037747"/>
    </source>
</evidence>
<dbReference type="Pfam" id="PF19055">
    <property type="entry name" value="ABC2_membrane_7"/>
    <property type="match status" value="1"/>
</dbReference>
<keyword evidence="9 12" id="KW-0472">Membrane</keyword>
<dbReference type="SUPFAM" id="SSF52540">
    <property type="entry name" value="P-loop containing nucleoside triphosphate hydrolases"/>
    <property type="match status" value="2"/>
</dbReference>
<dbReference type="FunFam" id="3.40.50.300:FF:000059">
    <property type="entry name" value="ABC transporter G family member 40"/>
    <property type="match status" value="1"/>
</dbReference>
<comment type="caution">
    <text evidence="14">The sequence shown here is derived from an EMBL/GenBank/DDBJ whole genome shotgun (WGS) entry which is preliminary data.</text>
</comment>
<dbReference type="GO" id="GO:0005524">
    <property type="term" value="F:ATP binding"/>
    <property type="evidence" value="ECO:0007669"/>
    <property type="project" value="UniProtKB-KW"/>
</dbReference>
<keyword evidence="8 12" id="KW-1133">Transmembrane helix</keyword>
<dbReference type="PANTHER" id="PTHR48040:SF35">
    <property type="entry name" value="ABC TRANSPORTER G FAMILY MEMBER 39-LIKE"/>
    <property type="match status" value="1"/>
</dbReference>
<dbReference type="EMBL" id="BQKI01000004">
    <property type="protein sequence ID" value="GJM93948.1"/>
    <property type="molecule type" value="Genomic_DNA"/>
</dbReference>
<reference evidence="14" key="1">
    <citation type="journal article" date="2018" name="DNA Res.">
        <title>Multiple hybrid de novo genome assembly of finger millet, an orphan allotetraploid crop.</title>
        <authorList>
            <person name="Hatakeyama M."/>
            <person name="Aluri S."/>
            <person name="Balachadran M.T."/>
            <person name="Sivarajan S.R."/>
            <person name="Patrignani A."/>
            <person name="Gruter S."/>
            <person name="Poveda L."/>
            <person name="Shimizu-Inatsugi R."/>
            <person name="Baeten J."/>
            <person name="Francoijs K.J."/>
            <person name="Nataraja K.N."/>
            <person name="Reddy Y.A.N."/>
            <person name="Phadnis S."/>
            <person name="Ravikumar R.L."/>
            <person name="Schlapbach R."/>
            <person name="Sreeman S.M."/>
            <person name="Shimizu K.K."/>
        </authorList>
    </citation>
    <scope>NUCLEOTIDE SEQUENCE</scope>
</reference>
<evidence type="ECO:0000256" key="7">
    <source>
        <dbReference type="ARBA" id="ARBA00022840"/>
    </source>
</evidence>
<feature type="transmembrane region" description="Helical" evidence="12">
    <location>
        <begin position="560"/>
        <end position="586"/>
    </location>
</feature>
<evidence type="ECO:0000259" key="13">
    <source>
        <dbReference type="PROSITE" id="PS50893"/>
    </source>
</evidence>
<evidence type="ECO:0000256" key="1">
    <source>
        <dbReference type="ARBA" id="ARBA00004141"/>
    </source>
</evidence>
<evidence type="ECO:0000256" key="4">
    <source>
        <dbReference type="ARBA" id="ARBA00022692"/>
    </source>
</evidence>
<feature type="transmembrane region" description="Helical" evidence="12">
    <location>
        <begin position="474"/>
        <end position="497"/>
    </location>
</feature>
<dbReference type="PROSITE" id="PS50893">
    <property type="entry name" value="ABC_TRANSPORTER_2"/>
    <property type="match status" value="2"/>
</dbReference>
<dbReference type="Proteomes" id="UP001054889">
    <property type="component" value="Unassembled WGS sequence"/>
</dbReference>
<dbReference type="SMART" id="SM00382">
    <property type="entry name" value="AAA"/>
    <property type="match status" value="2"/>
</dbReference>
<dbReference type="InterPro" id="IPR003593">
    <property type="entry name" value="AAA+_ATPase"/>
</dbReference>
<feature type="transmembrane region" description="Helical" evidence="12">
    <location>
        <begin position="1073"/>
        <end position="1095"/>
    </location>
</feature>
<feature type="transmembrane region" description="Helical" evidence="12">
    <location>
        <begin position="449"/>
        <end position="468"/>
    </location>
</feature>
<evidence type="ECO:0000256" key="11">
    <source>
        <dbReference type="SAM" id="MobiDB-lite"/>
    </source>
</evidence>
<dbReference type="GO" id="GO:0016887">
    <property type="term" value="F:ATP hydrolysis activity"/>
    <property type="evidence" value="ECO:0007669"/>
    <property type="project" value="InterPro"/>
</dbReference>
<comment type="similarity">
    <text evidence="2">Belongs to the ABC transporter superfamily. ABCG family. PDR (TC 3.A.1.205) subfamily.</text>
</comment>
<evidence type="ECO:0000256" key="12">
    <source>
        <dbReference type="SAM" id="Phobius"/>
    </source>
</evidence>
<organism evidence="14 15">
    <name type="scientific">Eleusine coracana subsp. coracana</name>
    <dbReference type="NCBI Taxonomy" id="191504"/>
    <lineage>
        <taxon>Eukaryota</taxon>
        <taxon>Viridiplantae</taxon>
        <taxon>Streptophyta</taxon>
        <taxon>Embryophyta</taxon>
        <taxon>Tracheophyta</taxon>
        <taxon>Spermatophyta</taxon>
        <taxon>Magnoliopsida</taxon>
        <taxon>Liliopsida</taxon>
        <taxon>Poales</taxon>
        <taxon>Poaceae</taxon>
        <taxon>PACMAD clade</taxon>
        <taxon>Chloridoideae</taxon>
        <taxon>Cynodonteae</taxon>
        <taxon>Eleusininae</taxon>
        <taxon>Eleusine</taxon>
    </lineage>
</organism>
<dbReference type="GO" id="GO:0016020">
    <property type="term" value="C:membrane"/>
    <property type="evidence" value="ECO:0007669"/>
    <property type="project" value="UniProtKB-SubCell"/>
</dbReference>
<evidence type="ECO:0000256" key="5">
    <source>
        <dbReference type="ARBA" id="ARBA00022737"/>
    </source>
</evidence>
<keyword evidence="3" id="KW-0813">Transport</keyword>
<feature type="transmembrane region" description="Helical" evidence="12">
    <location>
        <begin position="1135"/>
        <end position="1155"/>
    </location>
</feature>
<sequence length="1212" mass="136181">MEAANALHILPSRKQTMPVLHDVSGIIKPRRMTLLLGPPGSGKTTLLLALAGRLDKDLKISFFPLMLSDMLTELSRREKAANIKPDADIDAFMKASASAMGGQEATVGTDYILKLLGLEICADTMVGDEMLRGISGGQRKRVTTGEMLVGPARALFMDEISTGLDSSTTFQIVNSLRQSIHILSGTAVISLLQPAPETYNLFDDIILLSDGQIVYQGPRENVLEFFESMGFRCPERKGVADFLQEVTSKKDQRQYWARRDEPYRFVTVKEFVTAFKSFHTGRAIANELAVPFDKSKSHPAALTTTRYGVSGKELLKANIDREILLMKRNSFVYMFRTFQLMLMSVISMTLFFRTKMKRDSVTDGGIYIGALFFGVLMIMFNGFSEMALTVFKLPVFFKQRDLLFFPAWSYTIPSWILKIPITFIEVGGYTFLTYYVIGFDPNVGRFVKQYLLLLAVNQMASALFRFIGGIARNMIVSNVFASFMLLVVMVLGGFILVREKIKKWWIWGYWISPMMYAQNAISVNEMLGHSWNKILDSRTSNETLGVQVLKSRGVFTEAKWYWIGFGAMIGFTLLFNTLFTLALTYLRPYGNSRPSVSEEELKEKHANITGELLDVNNLASGSTRSTGINTESDSRTAEDGSSPAQRGMILPFVPLSLTFDDVRYSVDMPPEMKAQGVVEDRLELLKGVSGSFRPGVLTALMGVSGAGKTTLMDVLAGRKTGGYIEGDISISGYPKKQETFARVAGYCEQNDIHSPQVTVYESLLFSAWLRLPKEVDSNKRKIFIEEVMELVELKPLRDALVGLPGVNGLSTEQRKRLTIAVELVANPSIIFMDEPTSGLDARAAAIVMRTVRNTVDTGRTVVCTIHQPSIDIFEAFDELFLLKRGGEEIYAGPLGHHSLELIKYFEGIEGVSKIKEGYNPATWMLEVTTVSQEQILGVDFSDIYKNSELYQAFLQPDDVLVLCFLQEKQGLDKGIKSTSSWFKRAVLSLAVLFIGVMNCTSVQPVVAVERTVFYRERAAGMYSAFPYAFGQDLISLSPRRLSLSSHMHALVQATIYGVIVYSMIGFEWTAAKFFWYLFFGYFTLLYFTFYGMMAVGMTPNYHIAAAIVSSAFYAIWNLFSGFIIPRPKVPIWWRWYCYICPVAWTLYGLVVSQFGDMMTEMEDGTIVKVFVEDYFDFKHSWLGWVATIVVAFAVLFAFLFGLAIMKFNFQKR</sequence>
<feature type="domain" description="ABC transporter" evidence="13">
    <location>
        <begin position="1"/>
        <end position="235"/>
    </location>
</feature>
<name>A0AAV5C742_ELECO</name>
<evidence type="ECO:0000256" key="2">
    <source>
        <dbReference type="ARBA" id="ARBA00006012"/>
    </source>
</evidence>
<feature type="domain" description="ABC transporter" evidence="13">
    <location>
        <begin position="657"/>
        <end position="909"/>
    </location>
</feature>
<feature type="region of interest" description="Disordered" evidence="11">
    <location>
        <begin position="618"/>
        <end position="645"/>
    </location>
</feature>
<feature type="transmembrane region" description="Helical" evidence="12">
    <location>
        <begin position="1101"/>
        <end position="1123"/>
    </location>
</feature>
<dbReference type="InterPro" id="IPR013581">
    <property type="entry name" value="PDR_assoc"/>
</dbReference>
<feature type="transmembrane region" description="Helical" evidence="12">
    <location>
        <begin position="331"/>
        <end position="352"/>
    </location>
</feature>
<feature type="compositionally biased region" description="Polar residues" evidence="11">
    <location>
        <begin position="618"/>
        <end position="631"/>
    </location>
</feature>
<evidence type="ECO:0000256" key="6">
    <source>
        <dbReference type="ARBA" id="ARBA00022741"/>
    </source>
</evidence>
<dbReference type="AlphaFoldDB" id="A0AAV5C742"/>
<dbReference type="InterPro" id="IPR013525">
    <property type="entry name" value="ABC2_TM"/>
</dbReference>
<dbReference type="InterPro" id="IPR043926">
    <property type="entry name" value="ABCG_dom"/>
</dbReference>
<dbReference type="Pfam" id="PF00005">
    <property type="entry name" value="ABC_tran"/>
    <property type="match status" value="2"/>
</dbReference>
<comment type="function">
    <text evidence="10">May be a general defense protein.</text>
</comment>
<feature type="transmembrane region" description="Helical" evidence="12">
    <location>
        <begin position="1181"/>
        <end position="1205"/>
    </location>
</feature>
<accession>A0AAV5C742</accession>
<keyword evidence="7" id="KW-0067">ATP-binding</keyword>
<dbReference type="GO" id="GO:0140359">
    <property type="term" value="F:ABC-type transporter activity"/>
    <property type="evidence" value="ECO:0007669"/>
    <property type="project" value="InterPro"/>
</dbReference>
<dbReference type="Gene3D" id="3.40.50.300">
    <property type="entry name" value="P-loop containing nucleotide triphosphate hydrolases"/>
    <property type="match status" value="2"/>
</dbReference>
<feature type="transmembrane region" description="Helical" evidence="12">
    <location>
        <begin position="504"/>
        <end position="521"/>
    </location>
</feature>
<evidence type="ECO:0000313" key="15">
    <source>
        <dbReference type="Proteomes" id="UP001054889"/>
    </source>
</evidence>
<gene>
    <name evidence="14" type="primary">ga10549</name>
    <name evidence="14" type="ORF">PR202_ga10549</name>
</gene>
<evidence type="ECO:0000256" key="3">
    <source>
        <dbReference type="ARBA" id="ARBA00022448"/>
    </source>
</evidence>
<dbReference type="InterPro" id="IPR027417">
    <property type="entry name" value="P-loop_NTPase"/>
</dbReference>
<feature type="transmembrane region" description="Helical" evidence="12">
    <location>
        <begin position="985"/>
        <end position="1006"/>
    </location>
</feature>
<keyword evidence="4 12" id="KW-0812">Transmembrane</keyword>
<dbReference type="Pfam" id="PF08370">
    <property type="entry name" value="PDR_assoc"/>
    <property type="match status" value="1"/>
</dbReference>
<keyword evidence="15" id="KW-1185">Reference proteome</keyword>
<evidence type="ECO:0000256" key="8">
    <source>
        <dbReference type="ARBA" id="ARBA00022989"/>
    </source>
</evidence>
<dbReference type="PANTHER" id="PTHR48040">
    <property type="entry name" value="PLEIOTROPIC DRUG RESISTANCE PROTEIN 1-LIKE ISOFORM X1"/>
    <property type="match status" value="1"/>
</dbReference>
<dbReference type="Pfam" id="PF01061">
    <property type="entry name" value="ABC2_membrane"/>
    <property type="match status" value="2"/>
</dbReference>
<evidence type="ECO:0000256" key="9">
    <source>
        <dbReference type="ARBA" id="ARBA00023136"/>
    </source>
</evidence>
<dbReference type="CDD" id="cd03232">
    <property type="entry name" value="ABCG_PDR_domain2"/>
    <property type="match status" value="1"/>
</dbReference>
<protein>
    <recommendedName>
        <fullName evidence="13">ABC transporter domain-containing protein</fullName>
    </recommendedName>
</protein>
<feature type="transmembrane region" description="Helical" evidence="12">
    <location>
        <begin position="364"/>
        <end position="383"/>
    </location>
</feature>
<keyword evidence="5" id="KW-0677">Repeat</keyword>
<dbReference type="InterPro" id="IPR034003">
    <property type="entry name" value="ABCG_PDR_2"/>
</dbReference>
<feature type="transmembrane region" description="Helical" evidence="12">
    <location>
        <begin position="1047"/>
        <end position="1066"/>
    </location>
</feature>
<keyword evidence="6" id="KW-0547">Nucleotide-binding</keyword>
<dbReference type="InterPro" id="IPR003439">
    <property type="entry name" value="ABC_transporter-like_ATP-bd"/>
</dbReference>
<reference evidence="14" key="2">
    <citation type="submission" date="2021-12" db="EMBL/GenBank/DDBJ databases">
        <title>Resequencing data analysis of finger millet.</title>
        <authorList>
            <person name="Hatakeyama M."/>
            <person name="Aluri S."/>
            <person name="Balachadran M.T."/>
            <person name="Sivarajan S.R."/>
            <person name="Poveda L."/>
            <person name="Shimizu-Inatsugi R."/>
            <person name="Schlapbach R."/>
            <person name="Sreeman S.M."/>
            <person name="Shimizu K.K."/>
        </authorList>
    </citation>
    <scope>NUCLEOTIDE SEQUENCE</scope>
</reference>
<comment type="subcellular location">
    <subcellularLocation>
        <location evidence="1">Membrane</location>
        <topology evidence="1">Multi-pass membrane protein</topology>
    </subcellularLocation>
</comment>
<feature type="transmembrane region" description="Helical" evidence="12">
    <location>
        <begin position="415"/>
        <end position="437"/>
    </location>
</feature>
<dbReference type="FunFam" id="3.40.50.300:FF:000179">
    <property type="entry name" value="ABC transporter G family member 34"/>
    <property type="match status" value="1"/>
</dbReference>
<proteinExistence type="inferred from homology"/>